<dbReference type="InterPro" id="IPR036291">
    <property type="entry name" value="NAD(P)-bd_dom_sf"/>
</dbReference>
<dbReference type="PROSITE" id="PS00061">
    <property type="entry name" value="ADH_SHORT"/>
    <property type="match status" value="1"/>
</dbReference>
<evidence type="ECO:0000256" key="1">
    <source>
        <dbReference type="ARBA" id="ARBA00006484"/>
    </source>
</evidence>
<dbReference type="Proteomes" id="UP000254101">
    <property type="component" value="Unassembled WGS sequence"/>
</dbReference>
<comment type="similarity">
    <text evidence="1 4">Belongs to the short-chain dehydrogenases/reductases (SDR) family.</text>
</comment>
<keyword evidence="3" id="KW-0560">Oxidoreductase</keyword>
<reference evidence="5 6" key="1">
    <citation type="submission" date="2018-07" db="EMBL/GenBank/DDBJ databases">
        <title>Erythrobacter nanhaiensis sp. nov., a novel member of the genus Erythrobacter isolated from the South China Sea.</title>
        <authorList>
            <person name="Chen X."/>
            <person name="Liu J."/>
        </authorList>
    </citation>
    <scope>NUCLEOTIDE SEQUENCE [LARGE SCALE GENOMIC DNA]</scope>
    <source>
        <strain evidence="5 6">S-5</strain>
    </source>
</reference>
<dbReference type="EMBL" id="QRBB01000002">
    <property type="protein sequence ID" value="RDS76107.1"/>
    <property type="molecule type" value="Genomic_DNA"/>
</dbReference>
<evidence type="ECO:0000256" key="4">
    <source>
        <dbReference type="RuleBase" id="RU000363"/>
    </source>
</evidence>
<organism evidence="5 6">
    <name type="scientific">Alteriqipengyuania lutimaris</name>
    <dbReference type="NCBI Taxonomy" id="1538146"/>
    <lineage>
        <taxon>Bacteria</taxon>
        <taxon>Pseudomonadati</taxon>
        <taxon>Pseudomonadota</taxon>
        <taxon>Alphaproteobacteria</taxon>
        <taxon>Sphingomonadales</taxon>
        <taxon>Erythrobacteraceae</taxon>
        <taxon>Alteriqipengyuania</taxon>
    </lineage>
</organism>
<dbReference type="PANTHER" id="PTHR43490:SF99">
    <property type="entry name" value="SHORT-CHAIN DEHYDROGENASE_REDUCTASE"/>
    <property type="match status" value="1"/>
</dbReference>
<dbReference type="AlphaFoldDB" id="A0A395LIK4"/>
<name>A0A395LIK4_9SPHN</name>
<dbReference type="PANTHER" id="PTHR43490">
    <property type="entry name" value="(+)-NEOMENTHOL DEHYDROGENASE"/>
    <property type="match status" value="1"/>
</dbReference>
<evidence type="ECO:0000256" key="3">
    <source>
        <dbReference type="ARBA" id="ARBA00023002"/>
    </source>
</evidence>
<keyword evidence="2" id="KW-0521">NADP</keyword>
<sequence length="251" mass="26596">MTENTRIALVTGANQGIGLQIATDLAANGLTVLLASRNLERGQKAAQGLSGNVHPIQLDVTDQASIDAAVAQVEDQFGRLDILINNAAISRANGQESETMEHYIQRSRATLISVDEVRTIWETNVFGVLAVTQAFVPLLRKSQAARIVNVSSSLGSLTINSTPNPYRATFNPGYAASKTALNAITVAFAIDLEDEGIKVNAVTPGFTSTALNNYEGTETVEQGAAEAVRVALSSEDPTGTFTGSAKETYPW</sequence>
<dbReference type="InterPro" id="IPR020904">
    <property type="entry name" value="Sc_DH/Rdtase_CS"/>
</dbReference>
<accession>A0A395LIK4</accession>
<dbReference type="Gene3D" id="3.40.50.720">
    <property type="entry name" value="NAD(P)-binding Rossmann-like Domain"/>
    <property type="match status" value="1"/>
</dbReference>
<dbReference type="InterPro" id="IPR002347">
    <property type="entry name" value="SDR_fam"/>
</dbReference>
<comment type="caution">
    <text evidence="5">The sequence shown here is derived from an EMBL/GenBank/DDBJ whole genome shotgun (WGS) entry which is preliminary data.</text>
</comment>
<dbReference type="Pfam" id="PF00106">
    <property type="entry name" value="adh_short"/>
    <property type="match status" value="1"/>
</dbReference>
<dbReference type="RefSeq" id="WP_115493373.1">
    <property type="nucleotide sequence ID" value="NZ_JACHWW010000002.1"/>
</dbReference>
<evidence type="ECO:0000313" key="5">
    <source>
        <dbReference type="EMBL" id="RDS76107.1"/>
    </source>
</evidence>
<dbReference type="PRINTS" id="PR00080">
    <property type="entry name" value="SDRFAMILY"/>
</dbReference>
<dbReference type="SUPFAM" id="SSF51735">
    <property type="entry name" value="NAD(P)-binding Rossmann-fold domains"/>
    <property type="match status" value="1"/>
</dbReference>
<proteinExistence type="inferred from homology"/>
<keyword evidence="6" id="KW-1185">Reference proteome</keyword>
<dbReference type="GO" id="GO:0016491">
    <property type="term" value="F:oxidoreductase activity"/>
    <property type="evidence" value="ECO:0007669"/>
    <property type="project" value="UniProtKB-KW"/>
</dbReference>
<protein>
    <submittedName>
        <fullName evidence="5">SDR family NAD(P)-dependent oxidoreductase</fullName>
    </submittedName>
</protein>
<dbReference type="OrthoDB" id="9793825at2"/>
<gene>
    <name evidence="5" type="ORF">DL238_13335</name>
</gene>
<evidence type="ECO:0000256" key="2">
    <source>
        <dbReference type="ARBA" id="ARBA00022857"/>
    </source>
</evidence>
<evidence type="ECO:0000313" key="6">
    <source>
        <dbReference type="Proteomes" id="UP000254101"/>
    </source>
</evidence>
<dbReference type="PRINTS" id="PR00081">
    <property type="entry name" value="GDHRDH"/>
</dbReference>